<protein>
    <recommendedName>
        <fullName evidence="3">Sporadically distributed protein, TIGR04141 family</fullName>
    </recommendedName>
</protein>
<evidence type="ECO:0000313" key="2">
    <source>
        <dbReference type="Proteomes" id="UP001139366"/>
    </source>
</evidence>
<comment type="caution">
    <text evidence="1">The sequence shown here is derived from an EMBL/GenBank/DDBJ whole genome shotgun (WGS) entry which is preliminary data.</text>
</comment>
<accession>A0A9X1H7F5</accession>
<keyword evidence="2" id="KW-1185">Reference proteome</keyword>
<evidence type="ECO:0008006" key="3">
    <source>
        <dbReference type="Google" id="ProtNLM"/>
    </source>
</evidence>
<gene>
    <name evidence="1" type="ORF">K6T82_01630</name>
</gene>
<dbReference type="InterPro" id="IPR026487">
    <property type="entry name" value="CHP04141"/>
</dbReference>
<dbReference type="Proteomes" id="UP001139366">
    <property type="component" value="Unassembled WGS sequence"/>
</dbReference>
<dbReference type="EMBL" id="JAINUY010000001">
    <property type="protein sequence ID" value="MBZ4033448.1"/>
    <property type="molecule type" value="Genomic_DNA"/>
</dbReference>
<evidence type="ECO:0000313" key="1">
    <source>
        <dbReference type="EMBL" id="MBZ4033448.1"/>
    </source>
</evidence>
<reference evidence="1 2" key="1">
    <citation type="journal article" date="2023" name="Antonie Van Leeuwenhoek">
        <title>Flavobacterium potami sp. nov., a multi-metal resistance genes harbouring bacterium isolated from shallow river silt.</title>
        <authorList>
            <person name="Li S."/>
            <person name="Mao S."/>
            <person name="Mu W."/>
            <person name="Guo B."/>
            <person name="Li C."/>
            <person name="Zhu Q."/>
            <person name="Hou X."/>
            <person name="Zhao Y."/>
            <person name="Wei S."/>
            <person name="Liu H."/>
            <person name="Liu A."/>
        </authorList>
    </citation>
    <scope>NUCLEOTIDE SEQUENCE [LARGE SCALE GENOMIC DNA]</scope>
    <source>
        <strain evidence="1 2">17A</strain>
    </source>
</reference>
<dbReference type="Pfam" id="PF19614">
    <property type="entry name" value="DUF6119"/>
    <property type="match status" value="1"/>
</dbReference>
<dbReference type="RefSeq" id="WP_223704274.1">
    <property type="nucleotide sequence ID" value="NZ_JAINUY010000001.1"/>
</dbReference>
<sequence length="592" mass="68762">MNVFFDSDAKYEIKIFQIDKTFYEFHTLNTTVEIIQHIVDTHRNNIGDIASIGILIPVQSIDSVNYYTYVYNENEKESHWASFLPTGITENETFTIQQLSLALFAEVDDQIFAFVGGSGIKVISRFLNYRYGLEFYEYLADIQEDVINFITTRGISGKLSQESATFRDGQKLGDSLNFTSIPTKINLLLREDLMNTVFDFIDFQTDRIYLEISSYFCIKIRVSFEEIHNIFKIMSQVLSTGITTSLTSFTLVKDRNIIDYDYRIELYHRVRLDMFDRLTPSSATRPPKLDLDFVHPSKLQDFYECDRYEMFARGTQKPFFSGNDRSKLYLEGLKFLFKDFNPLTFNYILSGIRVYGFKGNSQKTHAMFTQHITCELNINGHPIFLIDSNYYKVKNDFITSINSTCQDMINKNYLRDNILTNVWQNGISEGYYNMQYFGSNGFRVFDKVISQNIELCDLVYEDQDSIYFIHIKNGFDGMLRDLSNQIVLSATRFTNDKNSGTYEFLDGIINAYNSQQINAGNLIVRENLINSINNKEIFFVMAFKSMLPSNIDIRNNITRLKSNIAKYSVIQCVREMNTNMYPLKIFDIASVG</sequence>
<dbReference type="AlphaFoldDB" id="A0A9X1H7F5"/>
<name>A0A9X1H7F5_9FLAO</name>
<organism evidence="1 2">
    <name type="scientific">Flavobacterium potami</name>
    <dbReference type="NCBI Taxonomy" id="2872310"/>
    <lineage>
        <taxon>Bacteria</taxon>
        <taxon>Pseudomonadati</taxon>
        <taxon>Bacteroidota</taxon>
        <taxon>Flavobacteriia</taxon>
        <taxon>Flavobacteriales</taxon>
        <taxon>Flavobacteriaceae</taxon>
        <taxon>Flavobacterium</taxon>
    </lineage>
</organism>
<proteinExistence type="predicted"/>